<dbReference type="InterPro" id="IPR039449">
    <property type="entry name" value="TssO"/>
</dbReference>
<name>A0A085Z6S8_9FLAO</name>
<dbReference type="eggNOG" id="ENOG503180H">
    <property type="taxonomic scope" value="Bacteria"/>
</dbReference>
<accession>A0A085Z6S8</accession>
<comment type="caution">
    <text evidence="2">The sequence shown here is derived from an EMBL/GenBank/DDBJ whole genome shotgun (WGS) entry which is preliminary data.</text>
</comment>
<dbReference type="STRING" id="236814.IX39_05630"/>
<organism evidence="2 3">
    <name type="scientific">Chryseobacterium formosense</name>
    <dbReference type="NCBI Taxonomy" id="236814"/>
    <lineage>
        <taxon>Bacteria</taxon>
        <taxon>Pseudomonadati</taxon>
        <taxon>Bacteroidota</taxon>
        <taxon>Flavobacteriia</taxon>
        <taxon>Flavobacteriales</taxon>
        <taxon>Weeksellaceae</taxon>
        <taxon>Chryseobacterium group</taxon>
        <taxon>Chryseobacterium</taxon>
    </lineage>
</organism>
<keyword evidence="1" id="KW-0472">Membrane</keyword>
<proteinExistence type="predicted"/>
<dbReference type="OrthoDB" id="666176at2"/>
<evidence type="ECO:0000256" key="1">
    <source>
        <dbReference type="SAM" id="Phobius"/>
    </source>
</evidence>
<keyword evidence="1" id="KW-1133">Transmembrane helix</keyword>
<dbReference type="AlphaFoldDB" id="A0A085Z6S8"/>
<keyword evidence="1" id="KW-0812">Transmembrane</keyword>
<dbReference type="EMBL" id="JPRP01000001">
    <property type="protein sequence ID" value="KFF00142.1"/>
    <property type="molecule type" value="Genomic_DNA"/>
</dbReference>
<reference evidence="2 3" key="1">
    <citation type="submission" date="2014-07" db="EMBL/GenBank/DDBJ databases">
        <title>Genome of Chryseobacterium formosense LMG 24722.</title>
        <authorList>
            <person name="Pipes S.E."/>
            <person name="Stropko S.J."/>
            <person name="Newman J.D."/>
        </authorList>
    </citation>
    <scope>NUCLEOTIDE SEQUENCE [LARGE SCALE GENOMIC DNA]</scope>
    <source>
        <strain evidence="2 3">LMG 24722</strain>
    </source>
</reference>
<protein>
    <recommendedName>
        <fullName evidence="4">Type VI secretion protein</fullName>
    </recommendedName>
</protein>
<gene>
    <name evidence="2" type="ORF">IX39_05630</name>
</gene>
<keyword evidence="3" id="KW-1185">Reference proteome</keyword>
<dbReference type="RefSeq" id="WP_034674132.1">
    <property type="nucleotide sequence ID" value="NZ_FPAP01000002.1"/>
</dbReference>
<dbReference type="Pfam" id="PF17561">
    <property type="entry name" value="TssO"/>
    <property type="match status" value="1"/>
</dbReference>
<evidence type="ECO:0000313" key="3">
    <source>
        <dbReference type="Proteomes" id="UP000028713"/>
    </source>
</evidence>
<feature type="transmembrane region" description="Helical" evidence="1">
    <location>
        <begin position="16"/>
        <end position="35"/>
    </location>
</feature>
<evidence type="ECO:0008006" key="4">
    <source>
        <dbReference type="Google" id="ProtNLM"/>
    </source>
</evidence>
<evidence type="ECO:0000313" key="2">
    <source>
        <dbReference type="EMBL" id="KFF00142.1"/>
    </source>
</evidence>
<sequence>MQGQITLSKKEKQYQFLYLILMLVVALLFLGIIFLKSFASPFSEADTNSLQILEQKVKFNQQQKVGLVLIDTASARVNRLSVEIQQPVERNEAEFAIQDLANTFQNVVVNDPRKQAFPQIGKFFKMNMIDKDRIMKMNETTKTFEKQFEDCQLGYKEKSQSLRDRNNALNAR</sequence>
<dbReference type="Proteomes" id="UP000028713">
    <property type="component" value="Unassembled WGS sequence"/>
</dbReference>